<dbReference type="EMBL" id="JAOYFB010000039">
    <property type="protein sequence ID" value="KAK4029158.1"/>
    <property type="molecule type" value="Genomic_DNA"/>
</dbReference>
<evidence type="ECO:0000313" key="1">
    <source>
        <dbReference type="EMBL" id="KAK4029158.1"/>
    </source>
</evidence>
<comment type="caution">
    <text evidence="1">The sequence shown here is derived from an EMBL/GenBank/DDBJ whole genome shotgun (WGS) entry which is preliminary data.</text>
</comment>
<reference evidence="1 2" key="1">
    <citation type="journal article" date="2023" name="Nucleic Acids Res.">
        <title>The hologenome of Daphnia magna reveals possible DNA methylation and microbiome-mediated evolution of the host genome.</title>
        <authorList>
            <person name="Chaturvedi A."/>
            <person name="Li X."/>
            <person name="Dhandapani V."/>
            <person name="Marshall H."/>
            <person name="Kissane S."/>
            <person name="Cuenca-Cambronero M."/>
            <person name="Asole G."/>
            <person name="Calvet F."/>
            <person name="Ruiz-Romero M."/>
            <person name="Marangio P."/>
            <person name="Guigo R."/>
            <person name="Rago D."/>
            <person name="Mirbahai L."/>
            <person name="Eastwood N."/>
            <person name="Colbourne J.K."/>
            <person name="Zhou J."/>
            <person name="Mallon E."/>
            <person name="Orsini L."/>
        </authorList>
    </citation>
    <scope>NUCLEOTIDE SEQUENCE [LARGE SCALE GENOMIC DNA]</scope>
    <source>
        <strain evidence="1">LRV0_1</strain>
    </source>
</reference>
<accession>A0ABR0AVL4</accession>
<gene>
    <name evidence="1" type="ORF">OUZ56_022168</name>
</gene>
<protein>
    <submittedName>
        <fullName evidence="1">Uncharacterized protein</fullName>
    </submittedName>
</protein>
<sequence>MIAYPLHVQLCPCKLPAAVEFLELWNVLYNLPPQSQRQSCKAGTLVTSSAIRISISPVTLFSLRKCLIETDRTEWRAFLRLFCKGGKNSQEDFSSRIVLPSSVTPARYGWPDFKVRLQPTTSLNEGQCRN</sequence>
<organism evidence="1 2">
    <name type="scientific">Daphnia magna</name>
    <dbReference type="NCBI Taxonomy" id="35525"/>
    <lineage>
        <taxon>Eukaryota</taxon>
        <taxon>Metazoa</taxon>
        <taxon>Ecdysozoa</taxon>
        <taxon>Arthropoda</taxon>
        <taxon>Crustacea</taxon>
        <taxon>Branchiopoda</taxon>
        <taxon>Diplostraca</taxon>
        <taxon>Cladocera</taxon>
        <taxon>Anomopoda</taxon>
        <taxon>Daphniidae</taxon>
        <taxon>Daphnia</taxon>
    </lineage>
</organism>
<keyword evidence="2" id="KW-1185">Reference proteome</keyword>
<evidence type="ECO:0000313" key="2">
    <source>
        <dbReference type="Proteomes" id="UP001234178"/>
    </source>
</evidence>
<dbReference type="Proteomes" id="UP001234178">
    <property type="component" value="Unassembled WGS sequence"/>
</dbReference>
<proteinExistence type="predicted"/>
<name>A0ABR0AVL4_9CRUS</name>